<evidence type="ECO:0000256" key="2">
    <source>
        <dbReference type="ARBA" id="ARBA00022833"/>
    </source>
</evidence>
<dbReference type="GO" id="GO:0000981">
    <property type="term" value="F:DNA-binding transcription factor activity, RNA polymerase II-specific"/>
    <property type="evidence" value="ECO:0007669"/>
    <property type="project" value="InterPro"/>
</dbReference>
<evidence type="ECO:0000313" key="7">
    <source>
        <dbReference type="EMBL" id="KAF2652683.1"/>
    </source>
</evidence>
<keyword evidence="5" id="KW-0539">Nucleus</keyword>
<feature type="domain" description="Zn(2)-C6 fungal-type" evidence="6">
    <location>
        <begin position="12"/>
        <end position="42"/>
    </location>
</feature>
<evidence type="ECO:0000256" key="4">
    <source>
        <dbReference type="ARBA" id="ARBA00023163"/>
    </source>
</evidence>
<evidence type="ECO:0000256" key="1">
    <source>
        <dbReference type="ARBA" id="ARBA00022723"/>
    </source>
</evidence>
<evidence type="ECO:0000256" key="5">
    <source>
        <dbReference type="ARBA" id="ARBA00023242"/>
    </source>
</evidence>
<dbReference type="GO" id="GO:0008270">
    <property type="term" value="F:zinc ion binding"/>
    <property type="evidence" value="ECO:0007669"/>
    <property type="project" value="InterPro"/>
</dbReference>
<dbReference type="Pfam" id="PF00172">
    <property type="entry name" value="Zn_clus"/>
    <property type="match status" value="1"/>
</dbReference>
<dbReference type="PANTHER" id="PTHR47660">
    <property type="entry name" value="TRANSCRIPTION FACTOR WITH C2H2 AND ZN(2)-CYS(6) DNA BINDING DOMAIN (EUROFUNG)-RELATED-RELATED"/>
    <property type="match status" value="1"/>
</dbReference>
<keyword evidence="4" id="KW-0804">Transcription</keyword>
<evidence type="ECO:0000259" key="6">
    <source>
        <dbReference type="PROSITE" id="PS50048"/>
    </source>
</evidence>
<sequence length="439" mass="49818">MNTAEPKSRRKSCAACVAAKRKCGMERPKCKRCQKKTISCAYPDTTSSINDISIPELEFPWLDDFMRNPGLLPWSGDLQPQLATTTDLSAFPIPPLEPNTANIVPGSVPEYLVTSEADGKSQTTLPRAETEAAVHRFKTWPEKWLKEGKAPFIHARLYTTMPKTLQDAYAACAIYSTKTPENEFVAFSIIEAQATSLLNSPNQQSWTPLDLLAAIQSLLIFQFIRLFDGDIRQRALAEAAEPVLELWTARLKSLTTLEREYTVATAPSWRSWVFAESCRRTVLMSIFLLGVYSFVRNGYCDRGKEVSRLSFTANRRLWETESESEWERVTARELDQGRELWIREMDFGGLLKEGRADDMEDFGWIMAVMYRGRDFMERWVVEKEDGGGVVRGARNGAEMQMHMQMGGKGVKGIEELDFGRSLFGLVNDGEEYPEDYFRA</sequence>
<dbReference type="AlphaFoldDB" id="A0A6A6T1D5"/>
<protein>
    <recommendedName>
        <fullName evidence="6">Zn(2)-C6 fungal-type domain-containing protein</fullName>
    </recommendedName>
</protein>
<dbReference type="Proteomes" id="UP000799324">
    <property type="component" value="Unassembled WGS sequence"/>
</dbReference>
<proteinExistence type="predicted"/>
<dbReference type="PROSITE" id="PS50048">
    <property type="entry name" value="ZN2_CY6_FUNGAL_2"/>
    <property type="match status" value="1"/>
</dbReference>
<keyword evidence="2" id="KW-0862">Zinc</keyword>
<name>A0A6A6T1D5_9PLEO</name>
<organism evidence="7 8">
    <name type="scientific">Lophiostoma macrostomum CBS 122681</name>
    <dbReference type="NCBI Taxonomy" id="1314788"/>
    <lineage>
        <taxon>Eukaryota</taxon>
        <taxon>Fungi</taxon>
        <taxon>Dikarya</taxon>
        <taxon>Ascomycota</taxon>
        <taxon>Pezizomycotina</taxon>
        <taxon>Dothideomycetes</taxon>
        <taxon>Pleosporomycetidae</taxon>
        <taxon>Pleosporales</taxon>
        <taxon>Lophiostomataceae</taxon>
        <taxon>Lophiostoma</taxon>
    </lineage>
</organism>
<keyword evidence="1" id="KW-0479">Metal-binding</keyword>
<dbReference type="EMBL" id="MU004396">
    <property type="protein sequence ID" value="KAF2652683.1"/>
    <property type="molecule type" value="Genomic_DNA"/>
</dbReference>
<evidence type="ECO:0000256" key="3">
    <source>
        <dbReference type="ARBA" id="ARBA00023015"/>
    </source>
</evidence>
<dbReference type="InterPro" id="IPR001138">
    <property type="entry name" value="Zn2Cys6_DnaBD"/>
</dbReference>
<dbReference type="InterPro" id="IPR036864">
    <property type="entry name" value="Zn2-C6_fun-type_DNA-bd_sf"/>
</dbReference>
<keyword evidence="8" id="KW-1185">Reference proteome</keyword>
<dbReference type="OrthoDB" id="9930022at2759"/>
<reference evidence="7" key="1">
    <citation type="journal article" date="2020" name="Stud. Mycol.">
        <title>101 Dothideomycetes genomes: a test case for predicting lifestyles and emergence of pathogens.</title>
        <authorList>
            <person name="Haridas S."/>
            <person name="Albert R."/>
            <person name="Binder M."/>
            <person name="Bloem J."/>
            <person name="Labutti K."/>
            <person name="Salamov A."/>
            <person name="Andreopoulos B."/>
            <person name="Baker S."/>
            <person name="Barry K."/>
            <person name="Bills G."/>
            <person name="Bluhm B."/>
            <person name="Cannon C."/>
            <person name="Castanera R."/>
            <person name="Culley D."/>
            <person name="Daum C."/>
            <person name="Ezra D."/>
            <person name="Gonzalez J."/>
            <person name="Henrissat B."/>
            <person name="Kuo A."/>
            <person name="Liang C."/>
            <person name="Lipzen A."/>
            <person name="Lutzoni F."/>
            <person name="Magnuson J."/>
            <person name="Mondo S."/>
            <person name="Nolan M."/>
            <person name="Ohm R."/>
            <person name="Pangilinan J."/>
            <person name="Park H.-J."/>
            <person name="Ramirez L."/>
            <person name="Alfaro M."/>
            <person name="Sun H."/>
            <person name="Tritt A."/>
            <person name="Yoshinaga Y."/>
            <person name="Zwiers L.-H."/>
            <person name="Turgeon B."/>
            <person name="Goodwin S."/>
            <person name="Spatafora J."/>
            <person name="Crous P."/>
            <person name="Grigoriev I."/>
        </authorList>
    </citation>
    <scope>NUCLEOTIDE SEQUENCE</scope>
    <source>
        <strain evidence="7">CBS 122681</strain>
    </source>
</reference>
<accession>A0A6A6T1D5</accession>
<keyword evidence="3" id="KW-0805">Transcription regulation</keyword>
<evidence type="ECO:0000313" key="8">
    <source>
        <dbReference type="Proteomes" id="UP000799324"/>
    </source>
</evidence>
<dbReference type="Gene3D" id="4.10.240.10">
    <property type="entry name" value="Zn(2)-C6 fungal-type DNA-binding domain"/>
    <property type="match status" value="1"/>
</dbReference>
<dbReference type="CDD" id="cd00067">
    <property type="entry name" value="GAL4"/>
    <property type="match status" value="1"/>
</dbReference>
<gene>
    <name evidence="7" type="ORF">K491DRAFT_695398</name>
</gene>
<dbReference type="PANTHER" id="PTHR47660:SF3">
    <property type="entry name" value="FINGER DOMAIN PROTEIN, PUTATIVE (AFU_ORTHOLOGUE AFUA_4G03310)-RELATED"/>
    <property type="match status" value="1"/>
</dbReference>
<dbReference type="SUPFAM" id="SSF57701">
    <property type="entry name" value="Zn2/Cys6 DNA-binding domain"/>
    <property type="match status" value="1"/>
</dbReference>